<comment type="caution">
    <text evidence="1">The sequence shown here is derived from an EMBL/GenBank/DDBJ whole genome shotgun (WGS) entry which is preliminary data.</text>
</comment>
<accession>A0ABW2LSI8</accession>
<evidence type="ECO:0000313" key="2">
    <source>
        <dbReference type="Proteomes" id="UP001596550"/>
    </source>
</evidence>
<name>A0ABW2LSI8_9FLAO</name>
<dbReference type="EMBL" id="JBHTCR010000001">
    <property type="protein sequence ID" value="MFC7345147.1"/>
    <property type="molecule type" value="Genomic_DNA"/>
</dbReference>
<protein>
    <submittedName>
        <fullName evidence="1">Uncharacterized protein</fullName>
    </submittedName>
</protein>
<dbReference type="Proteomes" id="UP001596550">
    <property type="component" value="Unassembled WGS sequence"/>
</dbReference>
<gene>
    <name evidence="1" type="ORF">ACFQO9_00270</name>
</gene>
<sequence length="207" mass="25104">MKEFSIVRGLFDKRKRQLIINENFIKFENKDQNNDLFTIISKEEITGIRYGIHFIKGLEFYIGREYQIFIRSKSGKELKIFFKLFYKRKLKEKHKLFCDIVDTLWEYYFNDILNSYIDQFNGNKNFMLAGILFKNTCIQFDNKEIVYSDLSLKKYYHYFVLHSTKDQYINKMMHYLKDKDAVILNEILNCIIKNEQLRAKEISDRAV</sequence>
<dbReference type="RefSeq" id="WP_378171722.1">
    <property type="nucleotide sequence ID" value="NZ_JBHTCR010000001.1"/>
</dbReference>
<proteinExistence type="predicted"/>
<evidence type="ECO:0000313" key="1">
    <source>
        <dbReference type="EMBL" id="MFC7345147.1"/>
    </source>
</evidence>
<keyword evidence="2" id="KW-1185">Reference proteome</keyword>
<organism evidence="1 2">
    <name type="scientific">Chryseobacterium zhengzhouense</name>
    <dbReference type="NCBI Taxonomy" id="1636086"/>
    <lineage>
        <taxon>Bacteria</taxon>
        <taxon>Pseudomonadati</taxon>
        <taxon>Bacteroidota</taxon>
        <taxon>Flavobacteriia</taxon>
        <taxon>Flavobacteriales</taxon>
        <taxon>Weeksellaceae</taxon>
        <taxon>Chryseobacterium group</taxon>
        <taxon>Chryseobacterium</taxon>
    </lineage>
</organism>
<reference evidence="2" key="1">
    <citation type="journal article" date="2019" name="Int. J. Syst. Evol. Microbiol.">
        <title>The Global Catalogue of Microorganisms (GCM) 10K type strain sequencing project: providing services to taxonomists for standard genome sequencing and annotation.</title>
        <authorList>
            <consortium name="The Broad Institute Genomics Platform"/>
            <consortium name="The Broad Institute Genome Sequencing Center for Infectious Disease"/>
            <person name="Wu L."/>
            <person name="Ma J."/>
        </authorList>
    </citation>
    <scope>NUCLEOTIDE SEQUENCE [LARGE SCALE GENOMIC DNA]</scope>
    <source>
        <strain evidence="2">CCUG 54781</strain>
    </source>
</reference>